<sequence>MCSFMSLAVWGLALSSKNKTPRGLLPFLQPCDQRKNLGIHLHLFPTLKSAQSGRHFRSNEEVRLAVKNFLRLLGTIFQQDALLKLISLYDKCINVGGEHVEK</sequence>
<evidence type="ECO:0000313" key="2">
    <source>
        <dbReference type="Proteomes" id="UP000499080"/>
    </source>
</evidence>
<dbReference type="Gene3D" id="3.30.420.10">
    <property type="entry name" value="Ribonuclease H-like superfamily/Ribonuclease H"/>
    <property type="match status" value="1"/>
</dbReference>
<reference evidence="1 2" key="1">
    <citation type="journal article" date="2019" name="Sci. Rep.">
        <title>Orb-weaving spider Araneus ventricosus genome elucidates the spidroin gene catalogue.</title>
        <authorList>
            <person name="Kono N."/>
            <person name="Nakamura H."/>
            <person name="Ohtoshi R."/>
            <person name="Moran D.A.P."/>
            <person name="Shinohara A."/>
            <person name="Yoshida Y."/>
            <person name="Fujiwara M."/>
            <person name="Mori M."/>
            <person name="Tomita M."/>
            <person name="Arakawa K."/>
        </authorList>
    </citation>
    <scope>NUCLEOTIDE SEQUENCE [LARGE SCALE GENOMIC DNA]</scope>
</reference>
<keyword evidence="2" id="KW-1185">Reference proteome</keyword>
<dbReference type="AlphaFoldDB" id="A0A4Y2LAC3"/>
<gene>
    <name evidence="1" type="ORF">AVEN_135959_1</name>
</gene>
<dbReference type="Proteomes" id="UP000499080">
    <property type="component" value="Unassembled WGS sequence"/>
</dbReference>
<protein>
    <submittedName>
        <fullName evidence="1">Uncharacterized protein</fullName>
    </submittedName>
</protein>
<dbReference type="GO" id="GO:0003676">
    <property type="term" value="F:nucleic acid binding"/>
    <property type="evidence" value="ECO:0007669"/>
    <property type="project" value="InterPro"/>
</dbReference>
<dbReference type="OrthoDB" id="616263at2759"/>
<organism evidence="1 2">
    <name type="scientific">Araneus ventricosus</name>
    <name type="common">Orbweaver spider</name>
    <name type="synonym">Epeira ventricosa</name>
    <dbReference type="NCBI Taxonomy" id="182803"/>
    <lineage>
        <taxon>Eukaryota</taxon>
        <taxon>Metazoa</taxon>
        <taxon>Ecdysozoa</taxon>
        <taxon>Arthropoda</taxon>
        <taxon>Chelicerata</taxon>
        <taxon>Arachnida</taxon>
        <taxon>Araneae</taxon>
        <taxon>Araneomorphae</taxon>
        <taxon>Entelegynae</taxon>
        <taxon>Araneoidea</taxon>
        <taxon>Araneidae</taxon>
        <taxon>Araneus</taxon>
    </lineage>
</organism>
<dbReference type="InterPro" id="IPR036397">
    <property type="entry name" value="RNaseH_sf"/>
</dbReference>
<proteinExistence type="predicted"/>
<accession>A0A4Y2LAC3</accession>
<dbReference type="EMBL" id="BGPR01005503">
    <property type="protein sequence ID" value="GBN10767.1"/>
    <property type="molecule type" value="Genomic_DNA"/>
</dbReference>
<evidence type="ECO:0000313" key="1">
    <source>
        <dbReference type="EMBL" id="GBN10767.1"/>
    </source>
</evidence>
<name>A0A4Y2LAC3_ARAVE</name>
<comment type="caution">
    <text evidence="1">The sequence shown here is derived from an EMBL/GenBank/DDBJ whole genome shotgun (WGS) entry which is preliminary data.</text>
</comment>